<gene>
    <name evidence="2" type="ORF">ACFPP7_22410</name>
</gene>
<dbReference type="Proteomes" id="UP001596084">
    <property type="component" value="Unassembled WGS sequence"/>
</dbReference>
<dbReference type="RefSeq" id="WP_068835995.1">
    <property type="nucleotide sequence ID" value="NZ_JBHSMX010000066.1"/>
</dbReference>
<reference evidence="3" key="1">
    <citation type="journal article" date="2019" name="Int. J. Syst. Evol. Microbiol.">
        <title>The Global Catalogue of Microorganisms (GCM) 10K type strain sequencing project: providing services to taxonomists for standard genome sequencing and annotation.</title>
        <authorList>
            <consortium name="The Broad Institute Genomics Platform"/>
            <consortium name="The Broad Institute Genome Sequencing Center for Infectious Disease"/>
            <person name="Wu L."/>
            <person name="Ma J."/>
        </authorList>
    </citation>
    <scope>NUCLEOTIDE SEQUENCE [LARGE SCALE GENOMIC DNA]</scope>
    <source>
        <strain evidence="3">CGMCC 4.7277</strain>
    </source>
</reference>
<protein>
    <submittedName>
        <fullName evidence="2">Cobalamin biosynthesis protein</fullName>
    </submittedName>
</protein>
<dbReference type="Gene3D" id="3.30.420.180">
    <property type="entry name" value="CobE/GbiG C-terminal domain"/>
    <property type="match status" value="1"/>
</dbReference>
<dbReference type="EMBL" id="JBHSMX010000066">
    <property type="protein sequence ID" value="MFC5523648.1"/>
    <property type="molecule type" value="Genomic_DNA"/>
</dbReference>
<evidence type="ECO:0000313" key="2">
    <source>
        <dbReference type="EMBL" id="MFC5523648.1"/>
    </source>
</evidence>
<keyword evidence="3" id="KW-1185">Reference proteome</keyword>
<dbReference type="InterPro" id="IPR036518">
    <property type="entry name" value="CobE/GbiG_C_sf"/>
</dbReference>
<dbReference type="SUPFAM" id="SSF159664">
    <property type="entry name" value="CobE/GbiG C-terminal domain-like"/>
    <property type="match status" value="1"/>
</dbReference>
<sequence>MNSPLMQVAVGLGCDRGTPLATLQQALDEALALADARLGDVAAAASIDLKADEPGLLALAAQHGWTLTFYTPEQLAAVPVPNPSETVRKYTGSPSVSEAAALLSAAWVAGQALPVTALLVEKHKYRGADGRNATVSLARCHGFPP</sequence>
<dbReference type="InterPro" id="IPR002750">
    <property type="entry name" value="CobE/GbiG_C"/>
</dbReference>
<dbReference type="PANTHER" id="PTHR37477">
    <property type="entry name" value="COBALT-PRECORRIN-5A HYDROLASE"/>
    <property type="match status" value="1"/>
</dbReference>
<dbReference type="InterPro" id="IPR052553">
    <property type="entry name" value="CbiG_hydrolase"/>
</dbReference>
<comment type="caution">
    <text evidence="2">The sequence shown here is derived from an EMBL/GenBank/DDBJ whole genome shotgun (WGS) entry which is preliminary data.</text>
</comment>
<proteinExistence type="predicted"/>
<feature type="domain" description="CobE/GbiG C-terminal" evidence="1">
    <location>
        <begin position="9"/>
        <end position="138"/>
    </location>
</feature>
<organism evidence="2 3">
    <name type="scientific">Polaromonas jejuensis</name>
    <dbReference type="NCBI Taxonomy" id="457502"/>
    <lineage>
        <taxon>Bacteria</taxon>
        <taxon>Pseudomonadati</taxon>
        <taxon>Pseudomonadota</taxon>
        <taxon>Betaproteobacteria</taxon>
        <taxon>Burkholderiales</taxon>
        <taxon>Comamonadaceae</taxon>
        <taxon>Polaromonas</taxon>
    </lineage>
</organism>
<accession>A0ABW0QFU4</accession>
<evidence type="ECO:0000313" key="3">
    <source>
        <dbReference type="Proteomes" id="UP001596084"/>
    </source>
</evidence>
<dbReference type="PANTHER" id="PTHR37477:SF1">
    <property type="entry name" value="COBALT-PRECORRIN-5A HYDROLASE"/>
    <property type="match status" value="1"/>
</dbReference>
<name>A0ABW0QFU4_9BURK</name>
<evidence type="ECO:0000259" key="1">
    <source>
        <dbReference type="Pfam" id="PF01890"/>
    </source>
</evidence>
<dbReference type="Pfam" id="PF01890">
    <property type="entry name" value="CbiG_C"/>
    <property type="match status" value="1"/>
</dbReference>